<dbReference type="EMBL" id="FXXQ01000002">
    <property type="protein sequence ID" value="SMX22784.1"/>
    <property type="molecule type" value="Genomic_DNA"/>
</dbReference>
<dbReference type="OrthoDB" id="6169313at2"/>
<dbReference type="PROSITE" id="PS51187">
    <property type="entry name" value="AUTOINDUCER_SYNTH_2"/>
    <property type="match status" value="1"/>
</dbReference>
<proteinExistence type="inferred from homology"/>
<dbReference type="PRINTS" id="PR01549">
    <property type="entry name" value="AUTOINDCRSYN"/>
</dbReference>
<comment type="similarity">
    <text evidence="5 6">Belongs to the autoinducer synthase family.</text>
</comment>
<protein>
    <recommendedName>
        <fullName evidence="6">Acyl-homoserine-lactone synthase</fullName>
        <ecNumber evidence="6">2.3.1.184</ecNumber>
    </recommendedName>
    <alternativeName>
        <fullName evidence="6">Autoinducer synthesis protein</fullName>
    </alternativeName>
</protein>
<dbReference type="Gene3D" id="3.40.630.30">
    <property type="match status" value="1"/>
</dbReference>
<keyword evidence="4 5" id="KW-0071">Autoinducer synthesis</keyword>
<dbReference type="PANTHER" id="PTHR39322">
    <property type="entry name" value="ACYL-HOMOSERINE-LACTONE SYNTHASE"/>
    <property type="match status" value="1"/>
</dbReference>
<evidence type="ECO:0000256" key="6">
    <source>
        <dbReference type="RuleBase" id="RU361135"/>
    </source>
</evidence>
<evidence type="ECO:0000313" key="8">
    <source>
        <dbReference type="Proteomes" id="UP000201838"/>
    </source>
</evidence>
<dbReference type="PANTHER" id="PTHR39322:SF1">
    <property type="entry name" value="ISOVALERYL-HOMOSERINE LACTONE SYNTHASE"/>
    <property type="match status" value="1"/>
</dbReference>
<dbReference type="GO" id="GO:0009372">
    <property type="term" value="P:quorum sensing"/>
    <property type="evidence" value="ECO:0007669"/>
    <property type="project" value="UniProtKB-UniRule"/>
</dbReference>
<evidence type="ECO:0000313" key="7">
    <source>
        <dbReference type="EMBL" id="SMX22784.1"/>
    </source>
</evidence>
<dbReference type="Proteomes" id="UP000201838">
    <property type="component" value="Unassembled WGS sequence"/>
</dbReference>
<name>A0A238IYM8_9RHOB</name>
<evidence type="ECO:0000256" key="5">
    <source>
        <dbReference type="PROSITE-ProRule" id="PRU00533"/>
    </source>
</evidence>
<organism evidence="7 8">
    <name type="scientific">Boseongicola aestuarii</name>
    <dbReference type="NCBI Taxonomy" id="1470561"/>
    <lineage>
        <taxon>Bacteria</taxon>
        <taxon>Pseudomonadati</taxon>
        <taxon>Pseudomonadota</taxon>
        <taxon>Alphaproteobacteria</taxon>
        <taxon>Rhodobacterales</taxon>
        <taxon>Paracoccaceae</taxon>
        <taxon>Boseongicola</taxon>
    </lineage>
</organism>
<evidence type="ECO:0000256" key="2">
    <source>
        <dbReference type="ARBA" id="ARBA00022679"/>
    </source>
</evidence>
<evidence type="ECO:0000256" key="3">
    <source>
        <dbReference type="ARBA" id="ARBA00022691"/>
    </source>
</evidence>
<keyword evidence="1 5" id="KW-0673">Quorum sensing</keyword>
<dbReference type="Pfam" id="PF00765">
    <property type="entry name" value="Autoind_synth"/>
    <property type="match status" value="1"/>
</dbReference>
<accession>A0A238IYM8</accession>
<dbReference type="GO" id="GO:0007165">
    <property type="term" value="P:signal transduction"/>
    <property type="evidence" value="ECO:0007669"/>
    <property type="project" value="TreeGrafter"/>
</dbReference>
<gene>
    <name evidence="7" type="primary">bjaI_1</name>
    <name evidence="7" type="ORF">BOA8489_00882</name>
</gene>
<keyword evidence="3 6" id="KW-0949">S-adenosyl-L-methionine</keyword>
<dbReference type="SUPFAM" id="SSF55729">
    <property type="entry name" value="Acyl-CoA N-acyltransferases (Nat)"/>
    <property type="match status" value="1"/>
</dbReference>
<dbReference type="EC" id="2.3.1.184" evidence="6"/>
<dbReference type="GO" id="GO:0061579">
    <property type="term" value="F:N-acyl homoserine lactone synthase activity"/>
    <property type="evidence" value="ECO:0007669"/>
    <property type="project" value="UniProtKB-UniRule"/>
</dbReference>
<evidence type="ECO:0000256" key="1">
    <source>
        <dbReference type="ARBA" id="ARBA00022654"/>
    </source>
</evidence>
<dbReference type="RefSeq" id="WP_093972755.1">
    <property type="nucleotide sequence ID" value="NZ_FXXQ01000002.1"/>
</dbReference>
<keyword evidence="2 6" id="KW-0808">Transferase</keyword>
<keyword evidence="8" id="KW-1185">Reference proteome</keyword>
<reference evidence="8" key="1">
    <citation type="submission" date="2017-05" db="EMBL/GenBank/DDBJ databases">
        <authorList>
            <person name="Rodrigo-Torres L."/>
            <person name="Arahal R. D."/>
            <person name="Lucena T."/>
        </authorList>
    </citation>
    <scope>NUCLEOTIDE SEQUENCE [LARGE SCALE GENOMIC DNA]</scope>
    <source>
        <strain evidence="8">CECT 8489</strain>
    </source>
</reference>
<evidence type="ECO:0000256" key="4">
    <source>
        <dbReference type="ARBA" id="ARBA00022929"/>
    </source>
</evidence>
<dbReference type="AlphaFoldDB" id="A0A238IYM8"/>
<dbReference type="InterPro" id="IPR001690">
    <property type="entry name" value="Autoind_synthase"/>
</dbReference>
<comment type="catalytic activity">
    <reaction evidence="6">
        <text>a fatty acyl-[ACP] + S-adenosyl-L-methionine = an N-acyl-L-homoserine lactone + S-methyl-5'-thioadenosine + holo-[ACP] + H(+)</text>
        <dbReference type="Rhea" id="RHEA:10096"/>
        <dbReference type="Rhea" id="RHEA-COMP:9685"/>
        <dbReference type="Rhea" id="RHEA-COMP:14125"/>
        <dbReference type="ChEBI" id="CHEBI:15378"/>
        <dbReference type="ChEBI" id="CHEBI:17509"/>
        <dbReference type="ChEBI" id="CHEBI:55474"/>
        <dbReference type="ChEBI" id="CHEBI:59789"/>
        <dbReference type="ChEBI" id="CHEBI:64479"/>
        <dbReference type="ChEBI" id="CHEBI:138651"/>
        <dbReference type="EC" id="2.3.1.184"/>
    </reaction>
</comment>
<sequence length="213" mass="23928">MLRYIYADDLHRFPRLARSMFVDRAKQFHDRLRWDVTLRDDGTERDDYDDANPLYVIWEDTTGGHGGSMRFLPTTGDTMVNDHFLHLTDGVEIKSPFIWECTRFCLAPGAPAQVSAALMLGGMELGLNNHLSHSVGVFDARMVRIYARLGWGPTILGTAGQGRDATSVGLWAFEPELRPRLLSRAGITDEMSRHWYDRSFGALTPTAKPALSA</sequence>
<dbReference type="InterPro" id="IPR016181">
    <property type="entry name" value="Acyl_CoA_acyltransferase"/>
</dbReference>
<keyword evidence="7" id="KW-0012">Acyltransferase</keyword>